<keyword evidence="2" id="KW-1185">Reference proteome</keyword>
<dbReference type="EMBL" id="JBBWWQ010000015">
    <property type="protein sequence ID" value="KAK8928674.1"/>
    <property type="molecule type" value="Genomic_DNA"/>
</dbReference>
<comment type="caution">
    <text evidence="1">The sequence shown here is derived from an EMBL/GenBank/DDBJ whole genome shotgun (WGS) entry which is preliminary data.</text>
</comment>
<sequence>MAASCYGVPQFRMRVFLWGFHPDEVKYFHIIKYSCSIIFMFLFHVQQFNPTEIQHVWNSAEIPCAVV</sequence>
<proteinExistence type="predicted"/>
<name>A0AAP0B5I1_9ASPA</name>
<accession>A0AAP0B5I1</accession>
<dbReference type="Gene3D" id="3.40.50.150">
    <property type="entry name" value="Vaccinia Virus protein VP39"/>
    <property type="match status" value="1"/>
</dbReference>
<organism evidence="1 2">
    <name type="scientific">Platanthera zijinensis</name>
    <dbReference type="NCBI Taxonomy" id="2320716"/>
    <lineage>
        <taxon>Eukaryota</taxon>
        <taxon>Viridiplantae</taxon>
        <taxon>Streptophyta</taxon>
        <taxon>Embryophyta</taxon>
        <taxon>Tracheophyta</taxon>
        <taxon>Spermatophyta</taxon>
        <taxon>Magnoliopsida</taxon>
        <taxon>Liliopsida</taxon>
        <taxon>Asparagales</taxon>
        <taxon>Orchidaceae</taxon>
        <taxon>Orchidoideae</taxon>
        <taxon>Orchideae</taxon>
        <taxon>Orchidinae</taxon>
        <taxon>Platanthera</taxon>
    </lineage>
</organism>
<protein>
    <submittedName>
        <fullName evidence="1">DNA (Cytosine-5)-methyltransferase 1</fullName>
    </submittedName>
</protein>
<evidence type="ECO:0000313" key="2">
    <source>
        <dbReference type="Proteomes" id="UP001418222"/>
    </source>
</evidence>
<reference evidence="1 2" key="1">
    <citation type="journal article" date="2022" name="Nat. Plants">
        <title>Genomes of leafy and leafless Platanthera orchids illuminate the evolution of mycoheterotrophy.</title>
        <authorList>
            <person name="Li M.H."/>
            <person name="Liu K.W."/>
            <person name="Li Z."/>
            <person name="Lu H.C."/>
            <person name="Ye Q.L."/>
            <person name="Zhang D."/>
            <person name="Wang J.Y."/>
            <person name="Li Y.F."/>
            <person name="Zhong Z.M."/>
            <person name="Liu X."/>
            <person name="Yu X."/>
            <person name="Liu D.K."/>
            <person name="Tu X.D."/>
            <person name="Liu B."/>
            <person name="Hao Y."/>
            <person name="Liao X.Y."/>
            <person name="Jiang Y.T."/>
            <person name="Sun W.H."/>
            <person name="Chen J."/>
            <person name="Chen Y.Q."/>
            <person name="Ai Y."/>
            <person name="Zhai J.W."/>
            <person name="Wu S.S."/>
            <person name="Zhou Z."/>
            <person name="Hsiao Y.Y."/>
            <person name="Wu W.L."/>
            <person name="Chen Y.Y."/>
            <person name="Lin Y.F."/>
            <person name="Hsu J.L."/>
            <person name="Li C.Y."/>
            <person name="Wang Z.W."/>
            <person name="Zhao X."/>
            <person name="Zhong W.Y."/>
            <person name="Ma X.K."/>
            <person name="Ma L."/>
            <person name="Huang J."/>
            <person name="Chen G.Z."/>
            <person name="Huang M.Z."/>
            <person name="Huang L."/>
            <person name="Peng D.H."/>
            <person name="Luo Y.B."/>
            <person name="Zou S.Q."/>
            <person name="Chen S.P."/>
            <person name="Lan S."/>
            <person name="Tsai W.C."/>
            <person name="Van de Peer Y."/>
            <person name="Liu Z.J."/>
        </authorList>
    </citation>
    <scope>NUCLEOTIDE SEQUENCE [LARGE SCALE GENOMIC DNA]</scope>
    <source>
        <strain evidence="1">Lor287</strain>
    </source>
</reference>
<dbReference type="SUPFAM" id="SSF53335">
    <property type="entry name" value="S-adenosyl-L-methionine-dependent methyltransferases"/>
    <property type="match status" value="1"/>
</dbReference>
<dbReference type="InterPro" id="IPR029063">
    <property type="entry name" value="SAM-dependent_MTases_sf"/>
</dbReference>
<evidence type="ECO:0000313" key="1">
    <source>
        <dbReference type="EMBL" id="KAK8928674.1"/>
    </source>
</evidence>
<dbReference type="AlphaFoldDB" id="A0AAP0B5I1"/>
<dbReference type="Proteomes" id="UP001418222">
    <property type="component" value="Unassembled WGS sequence"/>
</dbReference>
<gene>
    <name evidence="1" type="primary">MET2A</name>
    <name evidence="1" type="ORF">KSP39_PZI017879</name>
</gene>